<dbReference type="Pfam" id="PF00132">
    <property type="entry name" value="Hexapep"/>
    <property type="match status" value="2"/>
</dbReference>
<feature type="domain" description="PglD N-terminal" evidence="2">
    <location>
        <begin position="2"/>
        <end position="71"/>
    </location>
</feature>
<dbReference type="Proteomes" id="UP000612680">
    <property type="component" value="Chromosome"/>
</dbReference>
<dbReference type="CDD" id="cd03360">
    <property type="entry name" value="LbH_AT_putative"/>
    <property type="match status" value="1"/>
</dbReference>
<accession>A0ABX7IC69</accession>
<reference evidence="3 4" key="1">
    <citation type="submission" date="2020-06" db="EMBL/GenBank/DDBJ databases">
        <title>Dyadobacter sandarakinus sp. nov., isolated from the soil of the Arctic Yellow River Station.</title>
        <authorList>
            <person name="Zhang Y."/>
            <person name="Peng F."/>
        </authorList>
    </citation>
    <scope>NUCLEOTIDE SEQUENCE [LARGE SCALE GENOMIC DNA]</scope>
    <source>
        <strain evidence="3 4">Q3-56</strain>
    </source>
</reference>
<organism evidence="3 4">
    <name type="scientific">Dyadobacter sandarakinus</name>
    <dbReference type="NCBI Taxonomy" id="2747268"/>
    <lineage>
        <taxon>Bacteria</taxon>
        <taxon>Pseudomonadati</taxon>
        <taxon>Bacteroidota</taxon>
        <taxon>Cytophagia</taxon>
        <taxon>Cytophagales</taxon>
        <taxon>Spirosomataceae</taxon>
        <taxon>Dyadobacter</taxon>
    </lineage>
</organism>
<comment type="similarity">
    <text evidence="1">Belongs to the transferase hexapeptide repeat family.</text>
</comment>
<sequence>MLIYGAGGHASVLLSLLCENHIPVQCIFDDLVAGGNIEGIPIVHYQPAVFPDEKILIAIGDNQTRRLVAGKVLHSFACLVHPDAYIDKCSELSLGSVVMLGAIVQACSRIGKHVIINTGSIVEHHCVIHDYAHVGPGVVLCGQASVGEGTLIGAGSVVCPNIFIGANCIIGAGTVVTRNIPDHSVARGNPARIIKASCTR</sequence>
<protein>
    <submittedName>
        <fullName evidence="3">Acetyltransferase</fullName>
    </submittedName>
</protein>
<name>A0ABX7IC69_9BACT</name>
<dbReference type="PANTHER" id="PTHR43300:SF7">
    <property type="entry name" value="UDP-N-ACETYLBACILLOSAMINE N-ACETYLTRANSFERASE"/>
    <property type="match status" value="1"/>
</dbReference>
<dbReference type="SUPFAM" id="SSF51161">
    <property type="entry name" value="Trimeric LpxA-like enzymes"/>
    <property type="match status" value="1"/>
</dbReference>
<dbReference type="EMBL" id="CP056775">
    <property type="protein sequence ID" value="QRR03057.1"/>
    <property type="molecule type" value="Genomic_DNA"/>
</dbReference>
<dbReference type="InterPro" id="IPR001451">
    <property type="entry name" value="Hexapep"/>
</dbReference>
<evidence type="ECO:0000313" key="3">
    <source>
        <dbReference type="EMBL" id="QRR03057.1"/>
    </source>
</evidence>
<evidence type="ECO:0000313" key="4">
    <source>
        <dbReference type="Proteomes" id="UP000612680"/>
    </source>
</evidence>
<dbReference type="InterPro" id="IPR050179">
    <property type="entry name" value="Trans_hexapeptide_repeat"/>
</dbReference>
<dbReference type="NCBIfam" id="TIGR03570">
    <property type="entry name" value="NeuD_NnaD"/>
    <property type="match status" value="1"/>
</dbReference>
<gene>
    <name evidence="3" type="ORF">HWI92_20155</name>
</gene>
<evidence type="ECO:0000256" key="1">
    <source>
        <dbReference type="ARBA" id="ARBA00007274"/>
    </source>
</evidence>
<dbReference type="PANTHER" id="PTHR43300">
    <property type="entry name" value="ACETYLTRANSFERASE"/>
    <property type="match status" value="1"/>
</dbReference>
<dbReference type="InterPro" id="IPR041561">
    <property type="entry name" value="PglD_N"/>
</dbReference>
<evidence type="ECO:0000259" key="2">
    <source>
        <dbReference type="Pfam" id="PF17836"/>
    </source>
</evidence>
<dbReference type="Gene3D" id="3.40.50.20">
    <property type="match status" value="1"/>
</dbReference>
<dbReference type="InterPro" id="IPR020019">
    <property type="entry name" value="AcTrfase_PglD-like"/>
</dbReference>
<dbReference type="InterPro" id="IPR011004">
    <property type="entry name" value="Trimer_LpxA-like_sf"/>
</dbReference>
<dbReference type="RefSeq" id="WP_204658628.1">
    <property type="nucleotide sequence ID" value="NZ_CP056775.1"/>
</dbReference>
<dbReference type="Pfam" id="PF17836">
    <property type="entry name" value="PglD_N"/>
    <property type="match status" value="1"/>
</dbReference>
<proteinExistence type="inferred from homology"/>
<dbReference type="Gene3D" id="2.160.10.10">
    <property type="entry name" value="Hexapeptide repeat proteins"/>
    <property type="match status" value="1"/>
</dbReference>
<keyword evidence="4" id="KW-1185">Reference proteome</keyword>